<name>A0A9Q2S702_RHOHA</name>
<reference evidence="2" key="1">
    <citation type="submission" date="2019-11" db="EMBL/GenBank/DDBJ databases">
        <title>Spread of Macrolides and rifampicin resistant Rhodococcus equi in clinical isolates in the USA.</title>
        <authorList>
            <person name="Alvarez-Narvaez S."/>
            <person name="Huber L."/>
            <person name="Cohen N.D."/>
            <person name="Slovis N."/>
            <person name="Greiter M."/>
            <person name="Giguere S."/>
            <person name="Hart K."/>
        </authorList>
    </citation>
    <scope>NUCLEOTIDE SEQUENCE</scope>
    <source>
        <strain evidence="2">Lh_17</strain>
    </source>
</reference>
<evidence type="ECO:0000313" key="2">
    <source>
        <dbReference type="EMBL" id="MBM4568859.1"/>
    </source>
</evidence>
<gene>
    <name evidence="2" type="ORF">GS441_26655</name>
    <name evidence="3" type="ORF">GS882_28135</name>
    <name evidence="4" type="ORF">GS947_22245</name>
</gene>
<dbReference type="Pfam" id="PF12083">
    <property type="entry name" value="DUF3560"/>
    <property type="match status" value="1"/>
</dbReference>
<accession>A0A9Q2S702</accession>
<dbReference type="Proteomes" id="UP000808906">
    <property type="component" value="Unassembled WGS sequence"/>
</dbReference>
<evidence type="ECO:0000313" key="5">
    <source>
        <dbReference type="Proteomes" id="UP000808906"/>
    </source>
</evidence>
<dbReference type="InterPro" id="IPR021944">
    <property type="entry name" value="DUF3560"/>
</dbReference>
<dbReference type="EMBL" id="WUXR01000025">
    <property type="protein sequence ID" value="MBM4568859.1"/>
    <property type="molecule type" value="Genomic_DNA"/>
</dbReference>
<dbReference type="RefSeq" id="WP_202979225.1">
    <property type="nucleotide sequence ID" value="NZ_CP095479.1"/>
</dbReference>
<dbReference type="Proteomes" id="UP000603463">
    <property type="component" value="Unassembled WGS sequence"/>
</dbReference>
<dbReference type="AlphaFoldDB" id="A0A9Q2S702"/>
<dbReference type="EMBL" id="WVBC01000044">
    <property type="protein sequence ID" value="NKT81895.1"/>
    <property type="molecule type" value="Genomic_DNA"/>
</dbReference>
<protein>
    <submittedName>
        <fullName evidence="2">DUF3560 domain-containing protein</fullName>
    </submittedName>
</protein>
<organism evidence="2 5">
    <name type="scientific">Rhodococcus hoagii</name>
    <name type="common">Corynebacterium equii</name>
    <dbReference type="NCBI Taxonomy" id="43767"/>
    <lineage>
        <taxon>Bacteria</taxon>
        <taxon>Bacillati</taxon>
        <taxon>Actinomycetota</taxon>
        <taxon>Actinomycetes</taxon>
        <taxon>Mycobacteriales</taxon>
        <taxon>Nocardiaceae</taxon>
        <taxon>Prescottella</taxon>
    </lineage>
</organism>
<evidence type="ECO:0000313" key="4">
    <source>
        <dbReference type="EMBL" id="NKW44208.1"/>
    </source>
</evidence>
<sequence length="325" mass="35814">MLTINHTESGGTIIDGTAKGDGSAAILKTNGWRWSRLLGAWYVPYSRDVAPKSRIINGTAAALRAANFDVTVTIQSGIRDMTEVESDRAARQSDRVDALDAKAERLTDAAESAHGKAREMSNRYPLGQPILVGHHSERRHRRDIERAHDAADAAREADRAAEKAKAKADAARHTTDHRYDPARIARRIDTLEADLRKAHRNLDGHTRTIATTAAGVRFTETTAAATGAYADQLRDSIERLTTQIRYWKDVRDAQTDAGIRLYTRADVTPGDLVKVCGQWRKVKRVNPKSVSVETGYSWTDTVKYDAITDVADGKTGRTRKPGDTA</sequence>
<evidence type="ECO:0000313" key="3">
    <source>
        <dbReference type="EMBL" id="NKT81895.1"/>
    </source>
</evidence>
<feature type="region of interest" description="Disordered" evidence="1">
    <location>
        <begin position="148"/>
        <end position="176"/>
    </location>
</feature>
<dbReference type="Proteomes" id="UP000608063">
    <property type="component" value="Unassembled WGS sequence"/>
</dbReference>
<dbReference type="EMBL" id="WVDC01000017">
    <property type="protein sequence ID" value="NKW44208.1"/>
    <property type="molecule type" value="Genomic_DNA"/>
</dbReference>
<comment type="caution">
    <text evidence="2">The sequence shown here is derived from an EMBL/GenBank/DDBJ whole genome shotgun (WGS) entry which is preliminary data.</text>
</comment>
<proteinExistence type="predicted"/>
<evidence type="ECO:0000256" key="1">
    <source>
        <dbReference type="SAM" id="MobiDB-lite"/>
    </source>
</evidence>
<reference evidence="3" key="2">
    <citation type="journal article" date="2020" name="Environ. Microbiol.">
        <title>The novel and transferable erm(51) gene confers Macrolides, Lincosamides, and Streptogramins B (MLSB) resistance to clonal Rhodococcus equi in the environment.</title>
        <authorList>
            <person name="Huber L."/>
            <person name="Giguere S."/>
            <person name="Slovis N.M."/>
            <person name="Alvarez-Narvaez S."/>
            <person name="Hart K.A."/>
            <person name="Greiter M."/>
            <person name="Morris E.R.A."/>
            <person name="Cohen N.D."/>
        </authorList>
    </citation>
    <scope>NUCLEOTIDE SEQUENCE</scope>
    <source>
        <strain evidence="3">Lh_116_1</strain>
        <strain evidence="4">Lh_16_1</strain>
    </source>
</reference>